<dbReference type="PANTHER" id="PTHR43267:SF1">
    <property type="entry name" value="TRNA THREONYLCARBAMOYLADENOSINE DEHYDRATASE"/>
    <property type="match status" value="1"/>
</dbReference>
<dbReference type="Proteomes" id="UP000021816">
    <property type="component" value="Unassembled WGS sequence"/>
</dbReference>
<keyword evidence="2" id="KW-0548">Nucleotidyltransferase</keyword>
<dbReference type="Pfam" id="PF00899">
    <property type="entry name" value="ThiF"/>
    <property type="match status" value="1"/>
</dbReference>
<accession>A0A011PV01</accession>
<dbReference type="PANTHER" id="PTHR43267">
    <property type="entry name" value="TRNA THREONYLCARBAMOYLADENOSINE DEHYDRATASE"/>
    <property type="match status" value="1"/>
</dbReference>
<gene>
    <name evidence="2" type="primary">thiF_1</name>
    <name evidence="2" type="ORF">AW10_01480</name>
</gene>
<evidence type="ECO:0000259" key="1">
    <source>
        <dbReference type="Pfam" id="PF00899"/>
    </source>
</evidence>
<dbReference type="GO" id="GO:0061504">
    <property type="term" value="P:cyclic threonylcarbamoyladenosine biosynthetic process"/>
    <property type="evidence" value="ECO:0007669"/>
    <property type="project" value="TreeGrafter"/>
</dbReference>
<evidence type="ECO:0000313" key="3">
    <source>
        <dbReference type="Proteomes" id="UP000021816"/>
    </source>
</evidence>
<protein>
    <submittedName>
        <fullName evidence="2">Sulfur carrier protein ThiS adenylyltransferase</fullName>
        <ecNumber evidence="2">2.7.7.73</ecNumber>
    </submittedName>
</protein>
<dbReference type="Gene3D" id="3.40.50.720">
    <property type="entry name" value="NAD(P)-binding Rossmann-like Domain"/>
    <property type="match status" value="1"/>
</dbReference>
<reference evidence="2 3" key="1">
    <citation type="submission" date="2014-02" db="EMBL/GenBank/DDBJ databases">
        <title>Expanding our view of genomic diversity in Candidatus Accumulibacter clades.</title>
        <authorList>
            <person name="Skennerton C.T."/>
            <person name="Barr J.J."/>
            <person name="Slater F.R."/>
            <person name="Bond P.L."/>
            <person name="Tyson G.W."/>
        </authorList>
    </citation>
    <scope>NUCLEOTIDE SEQUENCE [LARGE SCALE GENOMIC DNA]</scope>
    <source>
        <strain evidence="3">BA-92</strain>
    </source>
</reference>
<proteinExistence type="predicted"/>
<dbReference type="GO" id="GO:0008641">
    <property type="term" value="F:ubiquitin-like modifier activating enzyme activity"/>
    <property type="evidence" value="ECO:0007669"/>
    <property type="project" value="InterPro"/>
</dbReference>
<dbReference type="InterPro" id="IPR000594">
    <property type="entry name" value="ThiF_NAD_FAD-bd"/>
</dbReference>
<dbReference type="InterPro" id="IPR045886">
    <property type="entry name" value="ThiF/MoeB/HesA"/>
</dbReference>
<dbReference type="GO" id="GO:0016779">
    <property type="term" value="F:nucleotidyltransferase activity"/>
    <property type="evidence" value="ECO:0007669"/>
    <property type="project" value="UniProtKB-KW"/>
</dbReference>
<feature type="domain" description="THIF-type NAD/FAD binding fold" evidence="1">
    <location>
        <begin position="11"/>
        <end position="269"/>
    </location>
</feature>
<sequence>MGTFDYHEAFSRNIGWVTEAEQATLRRSRVAIGGLGGVGGVHLLTLARLGVGRFSIADFDVFEIANFNRQVGATMATLKSSKIDVMASHVRSINPEVDLSTYPGGIQAECVDAFLEDVDVYVDGLDFFAFSARRLTFAACARKGIPVVTAAPLGLGCAMVTFGSGGMPFEQYFGWDDCDELEMSIRFLVGLSPAMLQRGYVADEERINLAERRGPSSVAACQLCAGVAGIEVLKLLLGRGGVRFAPWASQFDAYRMRLVRTWRPFGYRNPLQRLTIMLVKAQLERMARRAPSGIRHEP</sequence>
<organism evidence="2 3">
    <name type="scientific">Candidatus Accumulibacter appositus</name>
    <dbReference type="NCBI Taxonomy" id="1454003"/>
    <lineage>
        <taxon>Bacteria</taxon>
        <taxon>Pseudomonadati</taxon>
        <taxon>Pseudomonadota</taxon>
        <taxon>Betaproteobacteria</taxon>
        <taxon>Candidatus Accumulibacter</taxon>
    </lineage>
</organism>
<name>A0A011PV01_9PROT</name>
<evidence type="ECO:0000313" key="2">
    <source>
        <dbReference type="EMBL" id="EXI80867.1"/>
    </source>
</evidence>
<dbReference type="InterPro" id="IPR035985">
    <property type="entry name" value="Ubiquitin-activating_enz"/>
</dbReference>
<comment type="caution">
    <text evidence="2">The sequence shown here is derived from an EMBL/GenBank/DDBJ whole genome shotgun (WGS) entry which is preliminary data.</text>
</comment>
<dbReference type="SUPFAM" id="SSF69572">
    <property type="entry name" value="Activating enzymes of the ubiquitin-like proteins"/>
    <property type="match status" value="1"/>
</dbReference>
<dbReference type="STRING" id="1454003.AW10_01480"/>
<dbReference type="GO" id="GO:0061503">
    <property type="term" value="F:tRNA threonylcarbamoyladenosine dehydratase"/>
    <property type="evidence" value="ECO:0007669"/>
    <property type="project" value="TreeGrafter"/>
</dbReference>
<dbReference type="EMBL" id="JEMX01000028">
    <property type="protein sequence ID" value="EXI80867.1"/>
    <property type="molecule type" value="Genomic_DNA"/>
</dbReference>
<keyword evidence="2" id="KW-0808">Transferase</keyword>
<dbReference type="EC" id="2.7.7.73" evidence="2"/>
<dbReference type="CDD" id="cd01483">
    <property type="entry name" value="E1_enzyme_family"/>
    <property type="match status" value="1"/>
</dbReference>
<dbReference type="PATRIC" id="fig|1454003.3.peg.1525"/>
<dbReference type="NCBIfam" id="NF006077">
    <property type="entry name" value="PRK08223.1"/>
    <property type="match status" value="1"/>
</dbReference>
<dbReference type="AlphaFoldDB" id="A0A011PV01"/>